<dbReference type="Pfam" id="PF07602">
    <property type="entry name" value="DUF1565"/>
    <property type="match status" value="1"/>
</dbReference>
<evidence type="ECO:0000259" key="1">
    <source>
        <dbReference type="PROSITE" id="PS51272"/>
    </source>
</evidence>
<dbReference type="InterPro" id="IPR051465">
    <property type="entry name" value="Cell_Envelope_Struct_Comp"/>
</dbReference>
<protein>
    <submittedName>
        <fullName evidence="2">DUF1565 domain-containing protein</fullName>
    </submittedName>
</protein>
<dbReference type="InterPro" id="IPR006626">
    <property type="entry name" value="PbH1"/>
</dbReference>
<name>A0A951QQG4_9CYAN</name>
<dbReference type="PANTHER" id="PTHR43308">
    <property type="entry name" value="OUTER MEMBRANE PROTEIN ALPHA-RELATED"/>
    <property type="match status" value="1"/>
</dbReference>
<dbReference type="SUPFAM" id="SSF51126">
    <property type="entry name" value="Pectin lyase-like"/>
    <property type="match status" value="1"/>
</dbReference>
<reference evidence="2" key="1">
    <citation type="submission" date="2021-05" db="EMBL/GenBank/DDBJ databases">
        <authorList>
            <person name="Pietrasiak N."/>
            <person name="Ward R."/>
            <person name="Stajich J.E."/>
            <person name="Kurbessoian T."/>
        </authorList>
    </citation>
    <scope>NUCLEOTIDE SEQUENCE</scope>
    <source>
        <strain evidence="2">GSE-NOS-MK-12-04C</strain>
    </source>
</reference>
<accession>A0A951QQG4</accession>
<dbReference type="NCBIfam" id="TIGR03804">
    <property type="entry name" value="para_beta_helix"/>
    <property type="match status" value="1"/>
</dbReference>
<sequence>MTRLGSQIPLQKNICLPSGKYLPSLRQLSAGFSALLLANCSAILLPTADAQAITPSILAQAPATAVVIYVNPATGADSVGAGAAEATPYKTISFALKQAQAGAIVQLAPGTYNKESGETFPLQVKPGVTLRGDEASKGQSTLIIGGGFYTSPSFARQDINILAAQNSIITGVTVTNPNNRGTAVWVESSNASITNSTFINSGREGVFVTGTGNPKIENNVFAQNVGNGVSITKSAQGEIRNNLFQSTGFGIAISDKSAPLVTDNRITQNNGGIVINGASKAVLRNNVIEDSRDHGIVILQQAEPDLGTQENPGKNLIRNNGIKDPKKFFDVLNATTNITVLAVGNDIDPSRISGKVDFVASKVEPPPGGVVTFKDVSAGYWAKAYIEALASQNVIAGFPDGSFKPNEPVTRAQFAAIITKAFAPQPKREAIAFTDVKQDFWAYAVIQTASRGGFIAGFPDKTFKPQQQIQRVQALVSLSNGLGLTADNQNVLSVYSDAAQIPKYATSAIAAATVRQLVVNYPNVKQLNPTGQATRADVAAFVYQALVNSGRLPAIDSPYLVKVR</sequence>
<dbReference type="AlphaFoldDB" id="A0A951QQG4"/>
<dbReference type="Proteomes" id="UP000729701">
    <property type="component" value="Unassembled WGS sequence"/>
</dbReference>
<feature type="domain" description="SLH" evidence="1">
    <location>
        <begin position="433"/>
        <end position="492"/>
    </location>
</feature>
<dbReference type="InterPro" id="IPR001119">
    <property type="entry name" value="SLH_dom"/>
</dbReference>
<evidence type="ECO:0000313" key="3">
    <source>
        <dbReference type="Proteomes" id="UP000729701"/>
    </source>
</evidence>
<gene>
    <name evidence="2" type="ORF">KME60_18110</name>
</gene>
<dbReference type="InterPro" id="IPR022441">
    <property type="entry name" value="Para_beta_helix_rpt-2"/>
</dbReference>
<dbReference type="InterPro" id="IPR012334">
    <property type="entry name" value="Pectin_lyas_fold"/>
</dbReference>
<dbReference type="SMART" id="SM00710">
    <property type="entry name" value="PbH1"/>
    <property type="match status" value="6"/>
</dbReference>
<organism evidence="2 3">
    <name type="scientific">Cyanomargarita calcarea GSE-NOS-MK-12-04C</name>
    <dbReference type="NCBI Taxonomy" id="2839659"/>
    <lineage>
        <taxon>Bacteria</taxon>
        <taxon>Bacillati</taxon>
        <taxon>Cyanobacteriota</taxon>
        <taxon>Cyanophyceae</taxon>
        <taxon>Nostocales</taxon>
        <taxon>Cyanomargaritaceae</taxon>
        <taxon>Cyanomargarita</taxon>
    </lineage>
</organism>
<dbReference type="Pfam" id="PF00395">
    <property type="entry name" value="SLH"/>
    <property type="match status" value="3"/>
</dbReference>
<dbReference type="InterPro" id="IPR011050">
    <property type="entry name" value="Pectin_lyase_fold/virulence"/>
</dbReference>
<comment type="caution">
    <text evidence="2">The sequence shown here is derived from an EMBL/GenBank/DDBJ whole genome shotgun (WGS) entry which is preliminary data.</text>
</comment>
<dbReference type="InterPro" id="IPR011459">
    <property type="entry name" value="DUF1565"/>
</dbReference>
<dbReference type="EMBL" id="JAHHGZ010000019">
    <property type="protein sequence ID" value="MBW4669277.1"/>
    <property type="molecule type" value="Genomic_DNA"/>
</dbReference>
<dbReference type="Gene3D" id="2.160.20.10">
    <property type="entry name" value="Single-stranded right-handed beta-helix, Pectin lyase-like"/>
    <property type="match status" value="1"/>
</dbReference>
<evidence type="ECO:0000313" key="2">
    <source>
        <dbReference type="EMBL" id="MBW4669277.1"/>
    </source>
</evidence>
<feature type="domain" description="SLH" evidence="1">
    <location>
        <begin position="369"/>
        <end position="432"/>
    </location>
</feature>
<reference evidence="2" key="2">
    <citation type="journal article" date="2022" name="Microbiol. Resour. Announc.">
        <title>Metagenome Sequencing to Explore Phylogenomics of Terrestrial Cyanobacteria.</title>
        <authorList>
            <person name="Ward R.D."/>
            <person name="Stajich J.E."/>
            <person name="Johansen J.R."/>
            <person name="Huntemann M."/>
            <person name="Clum A."/>
            <person name="Foster B."/>
            <person name="Foster B."/>
            <person name="Roux S."/>
            <person name="Palaniappan K."/>
            <person name="Varghese N."/>
            <person name="Mukherjee S."/>
            <person name="Reddy T.B.K."/>
            <person name="Daum C."/>
            <person name="Copeland A."/>
            <person name="Chen I.A."/>
            <person name="Ivanova N.N."/>
            <person name="Kyrpides N.C."/>
            <person name="Shapiro N."/>
            <person name="Eloe-Fadrosh E.A."/>
            <person name="Pietrasiak N."/>
        </authorList>
    </citation>
    <scope>NUCLEOTIDE SEQUENCE</scope>
    <source>
        <strain evidence="2">GSE-NOS-MK-12-04C</strain>
    </source>
</reference>
<feature type="domain" description="SLH" evidence="1">
    <location>
        <begin position="493"/>
        <end position="556"/>
    </location>
</feature>
<dbReference type="PANTHER" id="PTHR43308:SF5">
    <property type="entry name" value="S-LAYER PROTEIN _ PEPTIDOGLYCAN ENDO-BETA-N-ACETYLGLUCOSAMINIDASE"/>
    <property type="match status" value="1"/>
</dbReference>
<proteinExistence type="predicted"/>
<dbReference type="PROSITE" id="PS51272">
    <property type="entry name" value="SLH"/>
    <property type="match status" value="3"/>
</dbReference>